<feature type="region of interest" description="Disordered" evidence="1">
    <location>
        <begin position="334"/>
        <end position="357"/>
    </location>
</feature>
<dbReference type="RefSeq" id="WP_040437023.1">
    <property type="nucleotide sequence ID" value="NZ_ALEE01000724.1"/>
</dbReference>
<dbReference type="InterPro" id="IPR013398">
    <property type="entry name" value="CRISPR-assoc_prot_Csy2"/>
</dbReference>
<dbReference type="CDD" id="cd09736">
    <property type="entry name" value="Csy2_I-F"/>
    <property type="match status" value="1"/>
</dbReference>
<dbReference type="Pfam" id="PF09614">
    <property type="entry name" value="Cas_Csy2"/>
    <property type="match status" value="1"/>
</dbReference>
<comment type="caution">
    <text evidence="2">The sequence shown here is derived from an EMBL/GenBank/DDBJ whole genome shotgun (WGS) entry which is preliminary data.</text>
</comment>
<proteinExistence type="predicted"/>
<name>A0A317RBY7_9BURK</name>
<dbReference type="Proteomes" id="UP000246483">
    <property type="component" value="Unassembled WGS sequence"/>
</dbReference>
<accession>A0A317RBY7</accession>
<organism evidence="2 3">
    <name type="scientific">Melaminivora alkalimesophila</name>
    <dbReference type="NCBI Taxonomy" id="1165852"/>
    <lineage>
        <taxon>Bacteria</taxon>
        <taxon>Pseudomonadati</taxon>
        <taxon>Pseudomonadota</taxon>
        <taxon>Betaproteobacteria</taxon>
        <taxon>Burkholderiales</taxon>
        <taxon>Comamonadaceae</taxon>
        <taxon>Melaminivora</taxon>
    </lineage>
</organism>
<dbReference type="AlphaFoldDB" id="A0A317RBY7"/>
<evidence type="ECO:0000256" key="1">
    <source>
        <dbReference type="SAM" id="MobiDB-lite"/>
    </source>
</evidence>
<evidence type="ECO:0000313" key="2">
    <source>
        <dbReference type="EMBL" id="PWW46868.1"/>
    </source>
</evidence>
<dbReference type="EMBL" id="QGUB01000003">
    <property type="protein sequence ID" value="PWW46868.1"/>
    <property type="molecule type" value="Genomic_DNA"/>
</dbReference>
<dbReference type="OrthoDB" id="1550641at2"/>
<feature type="compositionally biased region" description="Acidic residues" evidence="1">
    <location>
        <begin position="348"/>
        <end position="357"/>
    </location>
</feature>
<evidence type="ECO:0000313" key="3">
    <source>
        <dbReference type="Proteomes" id="UP000246483"/>
    </source>
</evidence>
<reference evidence="2 3" key="1">
    <citation type="submission" date="2018-05" db="EMBL/GenBank/DDBJ databases">
        <title>Genomic Encyclopedia of Type Strains, Phase IV (KMG-IV): sequencing the most valuable type-strain genomes for metagenomic binning, comparative biology and taxonomic classification.</title>
        <authorList>
            <person name="Goeker M."/>
        </authorList>
    </citation>
    <scope>NUCLEOTIDE SEQUENCE [LARGE SCALE GENOMIC DNA]</scope>
    <source>
        <strain evidence="2 3">DSM 26006</strain>
    </source>
</reference>
<gene>
    <name evidence="2" type="ORF">DFR36_103143</name>
</gene>
<keyword evidence="3" id="KW-1185">Reference proteome</keyword>
<sequence length="357" mass="39077">MSHPSPQAVLVLPRLRIQNANAIGSPLTHGFPSITAFTGLMWALERRLAQAGVPLRLHGTGVVCHRYQEQVTEGYVRSFNLTRNPVDKDGSTAAIVEEGRMHLEITLVLSVSEKKAPSAAPALVQGNETQLAAWAHAVGETLAGMRVAGGSVLPSRPVPGKRVRPWIGIVPDEPQEASRLFRLWRRQWLPGFALVGRDDLLAARLEHLRTSRPHAGVLDAWLHAVRFNHQPLPCKDGAPVPDGKIEWGDPLRPKGSGWVVPIPVGYAALGDLHAAGCVRNARDAEAPVRFVESVYSLGQWISPHRLNSLQQLLWHAETDETLGLYRCRSGYRPDPSVDTEERAADASAEWDDADAFA</sequence>
<protein>
    <submittedName>
        <fullName evidence="2">CRISPR-associated Csy2 family protein</fullName>
    </submittedName>
</protein>
<dbReference type="NCBIfam" id="TIGR02565">
    <property type="entry name" value="cas_Csy2"/>
    <property type="match status" value="1"/>
</dbReference>